<evidence type="ECO:0000256" key="1">
    <source>
        <dbReference type="SAM" id="MobiDB-lite"/>
    </source>
</evidence>
<feature type="compositionally biased region" description="Basic and acidic residues" evidence="1">
    <location>
        <begin position="395"/>
        <end position="406"/>
    </location>
</feature>
<proteinExistence type="predicted"/>
<feature type="region of interest" description="Disordered" evidence="1">
    <location>
        <begin position="1"/>
        <end position="127"/>
    </location>
</feature>
<sequence length="514" mass="57274">MDSLPKLDTVAEPFSNSARNSYASATESDPRSARSSYASISDINSISSRSSYSPITDSLGRVSSFSRTSDSYVPDSLESTPISSRDSSPNSPTRWMSQEVDQTSSRLPSHQRPRSHSKTGSTDGPSALRQLQNVKNVICVAFGAFDRYYISWEDNDGEFHQESHKLPDSLYKWLFPPTGETRHLPTLQVSFGSNDDFFASDQDGKLSSRDASPQAEKKAPPPRLAEVARGFMRRKANTISSPKLPEDLQEKLEEKPMSPRLKRRSTFLEGQPSPRAADSKQSVLPLSLSLHTRRESRTEFPSREQTAMPLSLSLHARRESRSDMPKIEERKGPSAPEQYPLQLDAKAELAKAEQRRVMFTAADRQISPPEINADMPKTEQPQIRVAASEPQLTRLETKSDPEKGEQRRSYFAGLPPVRPSWPERKTLFMNRERIMTGVRDTPAPAPKSNYVDAVVQTDLTDADITAIANICDPTPMQTAVPAIPLPPRHSHVPIGSMLDFFRGQNSLGDALHFV</sequence>
<dbReference type="OrthoDB" id="3541821at2759"/>
<feature type="compositionally biased region" description="Polar residues" evidence="1">
    <location>
        <begin position="14"/>
        <end position="27"/>
    </location>
</feature>
<feature type="compositionally biased region" description="Basic and acidic residues" evidence="1">
    <location>
        <begin position="244"/>
        <end position="257"/>
    </location>
</feature>
<feature type="compositionally biased region" description="Basic and acidic residues" evidence="1">
    <location>
        <begin position="292"/>
        <end position="302"/>
    </location>
</feature>
<gene>
    <name evidence="2" type="ORF">PAC_13461</name>
</gene>
<feature type="region of interest" description="Disordered" evidence="1">
    <location>
        <begin position="368"/>
        <end position="406"/>
    </location>
</feature>
<dbReference type="AlphaFoldDB" id="A0A1L7XEW5"/>
<dbReference type="STRING" id="576137.A0A1L7XEW5"/>
<feature type="region of interest" description="Disordered" evidence="1">
    <location>
        <begin position="198"/>
        <end position="338"/>
    </location>
</feature>
<evidence type="ECO:0000313" key="3">
    <source>
        <dbReference type="Proteomes" id="UP000184330"/>
    </source>
</evidence>
<accession>A0A1L7XEW5</accession>
<feature type="compositionally biased region" description="Polar residues" evidence="1">
    <location>
        <begin position="61"/>
        <end position="108"/>
    </location>
</feature>
<dbReference type="Proteomes" id="UP000184330">
    <property type="component" value="Unassembled WGS sequence"/>
</dbReference>
<protein>
    <submittedName>
        <fullName evidence="2">Uncharacterized protein</fullName>
    </submittedName>
</protein>
<dbReference type="EMBL" id="FJOG01000024">
    <property type="protein sequence ID" value="CZR63564.1"/>
    <property type="molecule type" value="Genomic_DNA"/>
</dbReference>
<keyword evidence="3" id="KW-1185">Reference proteome</keyword>
<feature type="compositionally biased region" description="Low complexity" evidence="1">
    <location>
        <begin position="35"/>
        <end position="58"/>
    </location>
</feature>
<evidence type="ECO:0000313" key="2">
    <source>
        <dbReference type="EMBL" id="CZR63564.1"/>
    </source>
</evidence>
<organism evidence="2 3">
    <name type="scientific">Phialocephala subalpina</name>
    <dbReference type="NCBI Taxonomy" id="576137"/>
    <lineage>
        <taxon>Eukaryota</taxon>
        <taxon>Fungi</taxon>
        <taxon>Dikarya</taxon>
        <taxon>Ascomycota</taxon>
        <taxon>Pezizomycotina</taxon>
        <taxon>Leotiomycetes</taxon>
        <taxon>Helotiales</taxon>
        <taxon>Mollisiaceae</taxon>
        <taxon>Phialocephala</taxon>
        <taxon>Phialocephala fortinii species complex</taxon>
    </lineage>
</organism>
<reference evidence="2 3" key="1">
    <citation type="submission" date="2016-03" db="EMBL/GenBank/DDBJ databases">
        <authorList>
            <person name="Ploux O."/>
        </authorList>
    </citation>
    <scope>NUCLEOTIDE SEQUENCE [LARGE SCALE GENOMIC DNA]</scope>
    <source>
        <strain evidence="2 3">UAMH 11012</strain>
    </source>
</reference>
<feature type="compositionally biased region" description="Basic and acidic residues" evidence="1">
    <location>
        <begin position="316"/>
        <end position="332"/>
    </location>
</feature>
<name>A0A1L7XEW5_9HELO</name>
<feature type="compositionally biased region" description="Polar residues" evidence="1">
    <location>
        <begin position="118"/>
        <end position="127"/>
    </location>
</feature>